<dbReference type="AlphaFoldDB" id="A0A165PE09"/>
<dbReference type="GO" id="GO:0005737">
    <property type="term" value="C:cytoplasm"/>
    <property type="evidence" value="ECO:0007669"/>
    <property type="project" value="TreeGrafter"/>
</dbReference>
<feature type="region of interest" description="Disordered" evidence="2">
    <location>
        <begin position="197"/>
        <end position="278"/>
    </location>
</feature>
<dbReference type="Gene3D" id="3.90.640.90">
    <property type="entry name" value="Anti-proliferative protein, N-terminal domain"/>
    <property type="match status" value="1"/>
</dbReference>
<evidence type="ECO:0000313" key="6">
    <source>
        <dbReference type="Proteomes" id="UP000077266"/>
    </source>
</evidence>
<dbReference type="PANTHER" id="PTHR22978:SF22">
    <property type="entry name" value="BTG FAMILY PROTEIN"/>
    <property type="match status" value="1"/>
</dbReference>
<proteinExistence type="inferred from homology"/>
<evidence type="ECO:0000259" key="4">
    <source>
        <dbReference type="Pfam" id="PF07742"/>
    </source>
</evidence>
<gene>
    <name evidence="5" type="ORF">EXIGLDRAFT_511146</name>
</gene>
<keyword evidence="6" id="KW-1185">Reference proteome</keyword>
<dbReference type="GO" id="GO:0005634">
    <property type="term" value="C:nucleus"/>
    <property type="evidence" value="ECO:0007669"/>
    <property type="project" value="TreeGrafter"/>
</dbReference>
<dbReference type="PANTHER" id="PTHR22978">
    <property type="entry name" value="B-CELL TRANSLOCATION GENE"/>
    <property type="match status" value="1"/>
</dbReference>
<evidence type="ECO:0000313" key="5">
    <source>
        <dbReference type="EMBL" id="KZW02038.1"/>
    </source>
</evidence>
<dbReference type="InterPro" id="IPR036054">
    <property type="entry name" value="BTG-like_sf"/>
</dbReference>
<accession>A0A165PE09</accession>
<evidence type="ECO:0000256" key="3">
    <source>
        <dbReference type="SAM" id="SignalP"/>
    </source>
</evidence>
<dbReference type="STRING" id="1314781.A0A165PE09"/>
<feature type="compositionally biased region" description="Polar residues" evidence="2">
    <location>
        <begin position="197"/>
        <end position="208"/>
    </location>
</feature>
<evidence type="ECO:0000256" key="1">
    <source>
        <dbReference type="ARBA" id="ARBA00007989"/>
    </source>
</evidence>
<name>A0A165PE09_EXIGL</name>
<dbReference type="Pfam" id="PF07742">
    <property type="entry name" value="BTG"/>
    <property type="match status" value="1"/>
</dbReference>
<feature type="chain" id="PRO_5007863896" description="Anti-proliferative protein domain-containing protein" evidence="3">
    <location>
        <begin position="26"/>
        <end position="310"/>
    </location>
</feature>
<dbReference type="SUPFAM" id="SSF160696">
    <property type="entry name" value="BTG domain-like"/>
    <property type="match status" value="1"/>
</dbReference>
<dbReference type="InParanoid" id="A0A165PE09"/>
<feature type="signal peptide" evidence="3">
    <location>
        <begin position="1"/>
        <end position="25"/>
    </location>
</feature>
<feature type="domain" description="Anti-proliferative protein" evidence="4">
    <location>
        <begin position="13"/>
        <end position="120"/>
    </location>
</feature>
<dbReference type="OrthoDB" id="19928at2759"/>
<organism evidence="5 6">
    <name type="scientific">Exidia glandulosa HHB12029</name>
    <dbReference type="NCBI Taxonomy" id="1314781"/>
    <lineage>
        <taxon>Eukaryota</taxon>
        <taxon>Fungi</taxon>
        <taxon>Dikarya</taxon>
        <taxon>Basidiomycota</taxon>
        <taxon>Agaricomycotina</taxon>
        <taxon>Agaricomycetes</taxon>
        <taxon>Auriculariales</taxon>
        <taxon>Exidiaceae</taxon>
        <taxon>Exidia</taxon>
    </lineage>
</organism>
<feature type="compositionally biased region" description="Low complexity" evidence="2">
    <location>
        <begin position="244"/>
        <end position="254"/>
    </location>
</feature>
<reference evidence="5 6" key="1">
    <citation type="journal article" date="2016" name="Mol. Biol. Evol.">
        <title>Comparative Genomics of Early-Diverging Mushroom-Forming Fungi Provides Insights into the Origins of Lignocellulose Decay Capabilities.</title>
        <authorList>
            <person name="Nagy L.G."/>
            <person name="Riley R."/>
            <person name="Tritt A."/>
            <person name="Adam C."/>
            <person name="Daum C."/>
            <person name="Floudas D."/>
            <person name="Sun H."/>
            <person name="Yadav J.S."/>
            <person name="Pangilinan J."/>
            <person name="Larsson K.H."/>
            <person name="Matsuura K."/>
            <person name="Barry K."/>
            <person name="Labutti K."/>
            <person name="Kuo R."/>
            <person name="Ohm R.A."/>
            <person name="Bhattacharya S.S."/>
            <person name="Shirouzu T."/>
            <person name="Yoshinaga Y."/>
            <person name="Martin F.M."/>
            <person name="Grigoriev I.V."/>
            <person name="Hibbett D.S."/>
        </authorList>
    </citation>
    <scope>NUCLEOTIDE SEQUENCE [LARGE SCALE GENOMIC DNA]</scope>
    <source>
        <strain evidence="5 6">HHB12029</strain>
    </source>
</reference>
<feature type="compositionally biased region" description="Basic and acidic residues" evidence="2">
    <location>
        <begin position="259"/>
        <end position="276"/>
    </location>
</feature>
<dbReference type="Proteomes" id="UP000077266">
    <property type="component" value="Unassembled WGS sequence"/>
</dbReference>
<comment type="similarity">
    <text evidence="1">Belongs to the BTG family.</text>
</comment>
<feature type="compositionally biased region" description="Low complexity" evidence="2">
    <location>
        <begin position="211"/>
        <end position="234"/>
    </location>
</feature>
<keyword evidence="3" id="KW-0732">Signal</keyword>
<dbReference type="EMBL" id="KV425890">
    <property type="protein sequence ID" value="KZW02038.1"/>
    <property type="molecule type" value="Genomic_DNA"/>
</dbReference>
<dbReference type="InterPro" id="IPR002087">
    <property type="entry name" value="Anti_prolifrtn"/>
</dbReference>
<protein>
    <recommendedName>
        <fullName evidence="4">Anti-proliferative protein domain-containing protein</fullName>
    </recommendedName>
</protein>
<dbReference type="InterPro" id="IPR033332">
    <property type="entry name" value="BTG"/>
</dbReference>
<evidence type="ECO:0000256" key="2">
    <source>
        <dbReference type="SAM" id="MobiDB-lite"/>
    </source>
</evidence>
<sequence>MVAHITLTIALSHLITFLTGPLVNAVAPQTIERLRASLEANLVKEYENIWYPAEPQRGTQARCLSLSPNRLPPRPLLAAAFAARLPWSQWISVLGGQEFDIFVDPGSVSVRLAGSKTHVVVWTASSSVHVAGALDKEFDEEFVQISREMSKTPSWLSPILGQFPKVPQPPVKSSISPSLRLDTVFLQSRCASRLSNVSDADSESSITGPPSLVESDSLSSVSSLDTGSSRSRSVYVPPARRGLSSRFSSPSASSDENDDVYRPASLERKERARVDTSKTQVTVYAGKTTVLAGGVMLGMGAPAKKRSLYC</sequence>